<organism evidence="1 2">
    <name type="scientific">Amphilophus citrinellus</name>
    <name type="common">Midas cichlid</name>
    <name type="synonym">Cichlasoma citrinellum</name>
    <dbReference type="NCBI Taxonomy" id="61819"/>
    <lineage>
        <taxon>Eukaryota</taxon>
        <taxon>Metazoa</taxon>
        <taxon>Chordata</taxon>
        <taxon>Craniata</taxon>
        <taxon>Vertebrata</taxon>
        <taxon>Euteleostomi</taxon>
        <taxon>Actinopterygii</taxon>
        <taxon>Neopterygii</taxon>
        <taxon>Teleostei</taxon>
        <taxon>Neoteleostei</taxon>
        <taxon>Acanthomorphata</taxon>
        <taxon>Ovalentaria</taxon>
        <taxon>Cichlomorphae</taxon>
        <taxon>Cichliformes</taxon>
        <taxon>Cichlidae</taxon>
        <taxon>New World cichlids</taxon>
        <taxon>Cichlasomatinae</taxon>
        <taxon>Heroini</taxon>
        <taxon>Amphilophus</taxon>
    </lineage>
</organism>
<reference evidence="1" key="2">
    <citation type="submission" date="2025-09" db="UniProtKB">
        <authorList>
            <consortium name="Ensembl"/>
        </authorList>
    </citation>
    <scope>IDENTIFICATION</scope>
</reference>
<dbReference type="AlphaFoldDB" id="A0A3Q0T375"/>
<sequence length="62" mass="7061">MAAFSKYLTARNSSIAGSILFVLVLLKRMAKKTEQLWTRFSSSESSGLYGSWCLVFSAWRYD</sequence>
<protein>
    <submittedName>
        <fullName evidence="1">Uncharacterized protein</fullName>
    </submittedName>
</protein>
<evidence type="ECO:0000313" key="1">
    <source>
        <dbReference type="Ensembl" id="ENSACIP00000029303.1"/>
    </source>
</evidence>
<proteinExistence type="predicted"/>
<name>A0A3Q0T375_AMPCI</name>
<evidence type="ECO:0000313" key="2">
    <source>
        <dbReference type="Proteomes" id="UP000261340"/>
    </source>
</evidence>
<keyword evidence="2" id="KW-1185">Reference proteome</keyword>
<reference evidence="1" key="1">
    <citation type="submission" date="2025-08" db="UniProtKB">
        <authorList>
            <consortium name="Ensembl"/>
        </authorList>
    </citation>
    <scope>IDENTIFICATION</scope>
</reference>
<accession>A0A3Q0T375</accession>
<dbReference type="Proteomes" id="UP000261340">
    <property type="component" value="Unplaced"/>
</dbReference>
<dbReference type="Ensembl" id="ENSACIT00000030080.1">
    <property type="protein sequence ID" value="ENSACIP00000029303.1"/>
    <property type="gene ID" value="ENSACIG00000022695.1"/>
</dbReference>